<reference evidence="1" key="1">
    <citation type="submission" date="2024-05" db="EMBL/GenBank/DDBJ databases">
        <title>30 novel species of actinomycetes from the DSMZ collection.</title>
        <authorList>
            <person name="Nouioui I."/>
        </authorList>
    </citation>
    <scope>NUCLEOTIDE SEQUENCE</scope>
    <source>
        <strain evidence="1">DSM 40473</strain>
    </source>
</reference>
<dbReference type="Proteomes" id="UP001180531">
    <property type="component" value="Unassembled WGS sequence"/>
</dbReference>
<organism evidence="1 2">
    <name type="scientific">Streptomyces hesseae</name>
    <dbReference type="NCBI Taxonomy" id="3075519"/>
    <lineage>
        <taxon>Bacteria</taxon>
        <taxon>Bacillati</taxon>
        <taxon>Actinomycetota</taxon>
        <taxon>Actinomycetes</taxon>
        <taxon>Kitasatosporales</taxon>
        <taxon>Streptomycetaceae</taxon>
        <taxon>Streptomyces</taxon>
    </lineage>
</organism>
<accession>A0ABU2SPI4</accession>
<dbReference type="EMBL" id="JAVRFI010000006">
    <property type="protein sequence ID" value="MDT0449960.1"/>
    <property type="molecule type" value="Genomic_DNA"/>
</dbReference>
<evidence type="ECO:0000313" key="1">
    <source>
        <dbReference type="EMBL" id="MDT0449960.1"/>
    </source>
</evidence>
<name>A0ABU2SPI4_9ACTN</name>
<comment type="caution">
    <text evidence="1">The sequence shown here is derived from an EMBL/GenBank/DDBJ whole genome shotgun (WGS) entry which is preliminary data.</text>
</comment>
<gene>
    <name evidence="1" type="ORF">RM609_12895</name>
</gene>
<proteinExistence type="predicted"/>
<sequence>MPIDDNWKPEYDELARSFLRQHFGWPPKLAFLYPSMRVEYPWGAHRPPVVDSRVHAKNNEEYHGLERHAWQYHATVQYAESYQFFLMAAAWRLEDAELMGVSDAGHSEAIRYCVRHALFNRALAEKPMGSPWPAPEEFGIDPDQHQKRVQRAEEQMRAVIAGEG</sequence>
<dbReference type="RefSeq" id="WP_311610548.1">
    <property type="nucleotide sequence ID" value="NZ_JAVRFI010000006.1"/>
</dbReference>
<keyword evidence="2" id="KW-1185">Reference proteome</keyword>
<protein>
    <submittedName>
        <fullName evidence="1">Uncharacterized protein</fullName>
    </submittedName>
</protein>
<evidence type="ECO:0000313" key="2">
    <source>
        <dbReference type="Proteomes" id="UP001180531"/>
    </source>
</evidence>